<dbReference type="OrthoDB" id="5195026at2"/>
<keyword evidence="3" id="KW-1185">Reference proteome</keyword>
<dbReference type="GO" id="GO:0003677">
    <property type="term" value="F:DNA binding"/>
    <property type="evidence" value="ECO:0007669"/>
    <property type="project" value="UniProtKB-KW"/>
</dbReference>
<dbReference type="PANTHER" id="PTHR33164:SF99">
    <property type="entry name" value="MARR FAMILY REGULATORY PROTEIN"/>
    <property type="match status" value="1"/>
</dbReference>
<organism evidence="2 3">
    <name type="scientific">Nocardia puris</name>
    <dbReference type="NCBI Taxonomy" id="208602"/>
    <lineage>
        <taxon>Bacteria</taxon>
        <taxon>Bacillati</taxon>
        <taxon>Actinomycetota</taxon>
        <taxon>Actinomycetes</taxon>
        <taxon>Mycobacteriales</taxon>
        <taxon>Nocardiaceae</taxon>
        <taxon>Nocardia</taxon>
    </lineage>
</organism>
<evidence type="ECO:0000313" key="2">
    <source>
        <dbReference type="EMBL" id="RBO89381.1"/>
    </source>
</evidence>
<comment type="caution">
    <text evidence="2">The sequence shown here is derived from an EMBL/GenBank/DDBJ whole genome shotgun (WGS) entry which is preliminary data.</text>
</comment>
<evidence type="ECO:0000313" key="3">
    <source>
        <dbReference type="Proteomes" id="UP000252586"/>
    </source>
</evidence>
<protein>
    <submittedName>
        <fullName evidence="2">DNA-binding MarR family transcriptional regulator</fullName>
    </submittedName>
</protein>
<dbReference type="InterPro" id="IPR036390">
    <property type="entry name" value="WH_DNA-bd_sf"/>
</dbReference>
<dbReference type="STRING" id="1210090.GCA_001613185_06597"/>
<dbReference type="Proteomes" id="UP000252586">
    <property type="component" value="Unassembled WGS sequence"/>
</dbReference>
<reference evidence="2 3" key="1">
    <citation type="submission" date="2018-06" db="EMBL/GenBank/DDBJ databases">
        <title>Genomic Encyclopedia of Type Strains, Phase IV (KMG-IV): sequencing the most valuable type-strain genomes for metagenomic binning, comparative biology and taxonomic classification.</title>
        <authorList>
            <person name="Goeker M."/>
        </authorList>
    </citation>
    <scope>NUCLEOTIDE SEQUENCE [LARGE SCALE GENOMIC DNA]</scope>
    <source>
        <strain evidence="2 3">DSM 44599</strain>
    </source>
</reference>
<dbReference type="PANTHER" id="PTHR33164">
    <property type="entry name" value="TRANSCRIPTIONAL REGULATOR, MARR FAMILY"/>
    <property type="match status" value="1"/>
</dbReference>
<sequence length="137" mass="15133">MTDLARDERMWARLSALHSRVEQRLGTAVQRGHGLGLSEFRALGFLADAPDGELRMQELADHLGLNQSSVTRLVGRLIDAGLAYRDLCPDDRRGVYTVISDAGRERHRAASSTYRAELSAALDESEDVAGELRRVLS</sequence>
<dbReference type="PROSITE" id="PS50995">
    <property type="entry name" value="HTH_MARR_2"/>
    <property type="match status" value="1"/>
</dbReference>
<dbReference type="GO" id="GO:0006950">
    <property type="term" value="P:response to stress"/>
    <property type="evidence" value="ECO:0007669"/>
    <property type="project" value="TreeGrafter"/>
</dbReference>
<dbReference type="AlphaFoldDB" id="A0A366DH85"/>
<dbReference type="SUPFAM" id="SSF46785">
    <property type="entry name" value="Winged helix' DNA-binding domain"/>
    <property type="match status" value="1"/>
</dbReference>
<evidence type="ECO:0000259" key="1">
    <source>
        <dbReference type="PROSITE" id="PS50995"/>
    </source>
</evidence>
<proteinExistence type="predicted"/>
<dbReference type="EMBL" id="QNRE01000007">
    <property type="protein sequence ID" value="RBO89381.1"/>
    <property type="molecule type" value="Genomic_DNA"/>
</dbReference>
<dbReference type="InterPro" id="IPR000835">
    <property type="entry name" value="HTH_MarR-typ"/>
</dbReference>
<keyword evidence="2" id="KW-0238">DNA-binding</keyword>
<dbReference type="Pfam" id="PF12802">
    <property type="entry name" value="MarR_2"/>
    <property type="match status" value="1"/>
</dbReference>
<dbReference type="Gene3D" id="1.10.10.10">
    <property type="entry name" value="Winged helix-like DNA-binding domain superfamily/Winged helix DNA-binding domain"/>
    <property type="match status" value="1"/>
</dbReference>
<feature type="domain" description="HTH marR-type" evidence="1">
    <location>
        <begin position="1"/>
        <end position="137"/>
    </location>
</feature>
<gene>
    <name evidence="2" type="ORF">DFR74_10758</name>
</gene>
<accession>A0A366DH85</accession>
<dbReference type="SMART" id="SM00347">
    <property type="entry name" value="HTH_MARR"/>
    <property type="match status" value="1"/>
</dbReference>
<dbReference type="InterPro" id="IPR036388">
    <property type="entry name" value="WH-like_DNA-bd_sf"/>
</dbReference>
<dbReference type="InterPro" id="IPR039422">
    <property type="entry name" value="MarR/SlyA-like"/>
</dbReference>
<dbReference type="RefSeq" id="WP_067514162.1">
    <property type="nucleotide sequence ID" value="NZ_CP107943.1"/>
</dbReference>
<name>A0A366DH85_9NOCA</name>
<dbReference type="GO" id="GO:0003700">
    <property type="term" value="F:DNA-binding transcription factor activity"/>
    <property type="evidence" value="ECO:0007669"/>
    <property type="project" value="InterPro"/>
</dbReference>